<keyword evidence="3" id="KW-1185">Reference proteome</keyword>
<dbReference type="AlphaFoldDB" id="U6N9L5"/>
<sequence length="81" mass="8806">MSPLRASGEQQLQKVSQPFSVAPVPLGLARTVSAPVLASCSSSSSSSSSRSSSRGEAGRQEQQQQQQCWYPEQQQRLKKLQ</sequence>
<accession>U6N9L5</accession>
<organism evidence="2 3">
    <name type="scientific">Eimeria necatrix</name>
    <dbReference type="NCBI Taxonomy" id="51315"/>
    <lineage>
        <taxon>Eukaryota</taxon>
        <taxon>Sar</taxon>
        <taxon>Alveolata</taxon>
        <taxon>Apicomplexa</taxon>
        <taxon>Conoidasida</taxon>
        <taxon>Coccidia</taxon>
        <taxon>Eucoccidiorida</taxon>
        <taxon>Eimeriorina</taxon>
        <taxon>Eimeriidae</taxon>
        <taxon>Eimeria</taxon>
    </lineage>
</organism>
<feature type="region of interest" description="Disordered" evidence="1">
    <location>
        <begin position="37"/>
        <end position="81"/>
    </location>
</feature>
<dbReference type="RefSeq" id="XP_013439002.1">
    <property type="nucleotide sequence ID" value="XM_013583548.1"/>
</dbReference>
<evidence type="ECO:0000256" key="1">
    <source>
        <dbReference type="SAM" id="MobiDB-lite"/>
    </source>
</evidence>
<dbReference type="EMBL" id="HG725993">
    <property type="protein sequence ID" value="CDJ70536.1"/>
    <property type="molecule type" value="Genomic_DNA"/>
</dbReference>
<name>U6N9L5_9EIME</name>
<protein>
    <submittedName>
        <fullName evidence="2">Uncharacterized protein</fullName>
    </submittedName>
</protein>
<dbReference type="OrthoDB" id="10468848at2759"/>
<evidence type="ECO:0000313" key="3">
    <source>
        <dbReference type="Proteomes" id="UP000030754"/>
    </source>
</evidence>
<dbReference type="VEuPathDB" id="ToxoDB:ENH_00085140"/>
<evidence type="ECO:0000313" key="2">
    <source>
        <dbReference type="EMBL" id="CDJ70536.1"/>
    </source>
</evidence>
<feature type="compositionally biased region" description="Low complexity" evidence="1">
    <location>
        <begin position="39"/>
        <end position="74"/>
    </location>
</feature>
<dbReference type="Proteomes" id="UP000030754">
    <property type="component" value="Unassembled WGS sequence"/>
</dbReference>
<proteinExistence type="predicted"/>
<dbReference type="GeneID" id="25478641"/>
<reference evidence="2" key="1">
    <citation type="submission" date="2013-10" db="EMBL/GenBank/DDBJ databases">
        <title>Genomic analysis of the causative agents of coccidiosis in chickens.</title>
        <authorList>
            <person name="Reid A.J."/>
            <person name="Blake D."/>
            <person name="Billington K."/>
            <person name="Browne H."/>
            <person name="Dunn M."/>
            <person name="Hung S."/>
            <person name="Kawahara F."/>
            <person name="Miranda-Saavedra D."/>
            <person name="Mourier T."/>
            <person name="Nagra H."/>
            <person name="Otto T.D."/>
            <person name="Rawlings N."/>
            <person name="Sanchez A."/>
            <person name="Sanders M."/>
            <person name="Subramaniam C."/>
            <person name="Tay Y."/>
            <person name="Dear P."/>
            <person name="Doerig C."/>
            <person name="Gruber A."/>
            <person name="Parkinson J."/>
            <person name="Shirley M."/>
            <person name="Wan K.L."/>
            <person name="Berriman M."/>
            <person name="Tomley F."/>
            <person name="Pain A."/>
        </authorList>
    </citation>
    <scope>NUCLEOTIDE SEQUENCE [LARGE SCALE GENOMIC DNA]</scope>
    <source>
        <strain evidence="2">Houghton</strain>
    </source>
</reference>
<reference evidence="2" key="2">
    <citation type="submission" date="2013-10" db="EMBL/GenBank/DDBJ databases">
        <authorList>
            <person name="Aslett M."/>
        </authorList>
    </citation>
    <scope>NUCLEOTIDE SEQUENCE [LARGE SCALE GENOMIC DNA]</scope>
    <source>
        <strain evidence="2">Houghton</strain>
    </source>
</reference>
<gene>
    <name evidence="2" type="ORF">ENH_00085140</name>
</gene>